<dbReference type="InterPro" id="IPR038637">
    <property type="entry name" value="NPCBM_sf"/>
</dbReference>
<protein>
    <submittedName>
        <fullName evidence="3">NPCBM/NEW2 domain-containing protein</fullName>
    </submittedName>
</protein>
<dbReference type="SMART" id="SM00776">
    <property type="entry name" value="NPCBM"/>
    <property type="match status" value="1"/>
</dbReference>
<gene>
    <name evidence="3" type="ORF">ACFOOI_06980</name>
</gene>
<keyword evidence="4" id="KW-1185">Reference proteome</keyword>
<evidence type="ECO:0000313" key="3">
    <source>
        <dbReference type="EMBL" id="MFC3810387.1"/>
    </source>
</evidence>
<dbReference type="InterPro" id="IPR005181">
    <property type="entry name" value="SASA"/>
</dbReference>
<comment type="caution">
    <text evidence="3">The sequence shown here is derived from an EMBL/GenBank/DDBJ whole genome shotgun (WGS) entry which is preliminary data.</text>
</comment>
<dbReference type="RefSeq" id="WP_379836482.1">
    <property type="nucleotide sequence ID" value="NZ_JBHRYQ010000001.1"/>
</dbReference>
<organism evidence="3 4">
    <name type="scientific">Lacihabitans lacunae</name>
    <dbReference type="NCBI Taxonomy" id="1028214"/>
    <lineage>
        <taxon>Bacteria</taxon>
        <taxon>Pseudomonadati</taxon>
        <taxon>Bacteroidota</taxon>
        <taxon>Cytophagia</taxon>
        <taxon>Cytophagales</taxon>
        <taxon>Leadbetterellaceae</taxon>
        <taxon>Lacihabitans</taxon>
    </lineage>
</organism>
<reference evidence="4" key="1">
    <citation type="journal article" date="2019" name="Int. J. Syst. Evol. Microbiol.">
        <title>The Global Catalogue of Microorganisms (GCM) 10K type strain sequencing project: providing services to taxonomists for standard genome sequencing and annotation.</title>
        <authorList>
            <consortium name="The Broad Institute Genomics Platform"/>
            <consortium name="The Broad Institute Genome Sequencing Center for Infectious Disease"/>
            <person name="Wu L."/>
            <person name="Ma J."/>
        </authorList>
    </citation>
    <scope>NUCLEOTIDE SEQUENCE [LARGE SCALE GENOMIC DNA]</scope>
    <source>
        <strain evidence="4">CECT 7956</strain>
    </source>
</reference>
<dbReference type="NCBIfam" id="NF045639">
    <property type="entry name" value="GCX_COOH"/>
    <property type="match status" value="1"/>
</dbReference>
<dbReference type="InterPro" id="IPR013783">
    <property type="entry name" value="Ig-like_fold"/>
</dbReference>
<keyword evidence="1" id="KW-0378">Hydrolase</keyword>
<dbReference type="SUPFAM" id="SSF49785">
    <property type="entry name" value="Galactose-binding domain-like"/>
    <property type="match status" value="1"/>
</dbReference>
<dbReference type="Pfam" id="PF08305">
    <property type="entry name" value="NPCBM"/>
    <property type="match status" value="1"/>
</dbReference>
<sequence>MNRLLCCIIVFFISKISFGQLIISAPLNNAVYQRSSTNTANLIISGTYSSSVLSSIQARLINPDNSQPISGFDWKTIINNPSKGYFYGVLSNVPAGWYLLEVRSLKSGLVMETSSINRVGVGDVFMIAGQSNAQGYFNNNYIGTSASSPKVVTHNNGMYCSPNDIPFPSLSQITSTTKPGTAGLDSWCYGALGDNIVNTTGLPVAFFNSGAAGSSSDNWVVSANGGATNHPFSGEPFCKEYDSGQYPNGTSGMPYLNFRKGLNLYNSMFGARAVLWHQGETDKYYGVSQSTYSQNLQTIISKSRTHFNDNLPWVIARVSYENAFQPYTSSAITTAQTNIPNTLSQTFLGPDTDLINNTTYPGSRDGQDLHFTLNGGGLTLLANAWSNHLDPAFFTNSVPIPASVSPTIIATISASNQAVMTTVGSYSSYKWIRTDVSGNSNFGNVSEGTTNTLTKTSGTYRCWVTDAKGNQQISNPIDVTKVLQMGQVTGTCTAHGYLSEQKYYQALNGEGPVEFNKTNGGEADGDGTSIVLKGIPYDKGLGVSGNSEVVYKLPATQFYKLTAKLGIGDEVSSTCNNTGGVVYKVYGDGNLVYTSPTVFRNSALINLDLNIIAYKELKLTTEEVATNTTCNKAIWADATIFCANGDTTKPTSPGNLIAQDTTITCLNFTWAASTDDIGVAGYYIYKNNIKIDSVSATTLSYYLKGLGINQSILFGVEAFDFKNNKSIRATKTINIPGNITADYGNEGGYFCSGRTYLPKNMIPNGGTFAFNGTYVGATVNTTTGAFSATLNDVYNLQYTLGANVPDCIYVGGFVLGTLSPPLNTPTITSNKTLVNKDSLVVLSSSTCDVGATLWWNFSAATTATVQAFPSDTTTYKAACRKSQCYNYSNEIIVKTIPNCHAALNLVSPKYNLSNTPGTLYFNSSNTLEAQNTLSPAAKINYNAAQSILLKPGFSIEPGVIFSAKIQNCPN</sequence>
<dbReference type="InterPro" id="IPR036116">
    <property type="entry name" value="FN3_sf"/>
</dbReference>
<dbReference type="SUPFAM" id="SSF52266">
    <property type="entry name" value="SGNH hydrolase"/>
    <property type="match status" value="1"/>
</dbReference>
<dbReference type="Gene3D" id="2.60.40.10">
    <property type="entry name" value="Immunoglobulins"/>
    <property type="match status" value="1"/>
</dbReference>
<feature type="domain" description="Glycosyl hydrolase family 98 putative carbohydrate-binding module" evidence="2">
    <location>
        <begin position="492"/>
        <end position="642"/>
    </location>
</feature>
<dbReference type="Proteomes" id="UP001595616">
    <property type="component" value="Unassembled WGS sequence"/>
</dbReference>
<dbReference type="Gene3D" id="3.40.50.1110">
    <property type="entry name" value="SGNH hydrolase"/>
    <property type="match status" value="1"/>
</dbReference>
<dbReference type="EMBL" id="JBHRYQ010000001">
    <property type="protein sequence ID" value="MFC3810387.1"/>
    <property type="molecule type" value="Genomic_DNA"/>
</dbReference>
<name>A0ABV7YVS8_9BACT</name>
<evidence type="ECO:0000313" key="4">
    <source>
        <dbReference type="Proteomes" id="UP001595616"/>
    </source>
</evidence>
<dbReference type="InterPro" id="IPR008979">
    <property type="entry name" value="Galactose-bd-like_sf"/>
</dbReference>
<dbReference type="InterPro" id="IPR013222">
    <property type="entry name" value="Glyco_hyd_98_carb-bd"/>
</dbReference>
<proteinExistence type="predicted"/>
<dbReference type="SUPFAM" id="SSF49265">
    <property type="entry name" value="Fibronectin type III"/>
    <property type="match status" value="1"/>
</dbReference>
<accession>A0ABV7YVS8</accession>
<evidence type="ECO:0000259" key="2">
    <source>
        <dbReference type="SMART" id="SM00776"/>
    </source>
</evidence>
<evidence type="ECO:0000256" key="1">
    <source>
        <dbReference type="ARBA" id="ARBA00022801"/>
    </source>
</evidence>
<dbReference type="Pfam" id="PF03629">
    <property type="entry name" value="SASA"/>
    <property type="match status" value="1"/>
</dbReference>
<dbReference type="InterPro" id="IPR036514">
    <property type="entry name" value="SGNH_hydro_sf"/>
</dbReference>
<dbReference type="InterPro" id="IPR055015">
    <property type="entry name" value="GCX_COOH"/>
</dbReference>
<dbReference type="Gene3D" id="2.60.120.1060">
    <property type="entry name" value="NPCBM/NEW2 domain"/>
    <property type="match status" value="1"/>
</dbReference>